<evidence type="ECO:0000313" key="3">
    <source>
        <dbReference type="Proteomes" id="UP001289374"/>
    </source>
</evidence>
<reference evidence="2" key="1">
    <citation type="submission" date="2020-06" db="EMBL/GenBank/DDBJ databases">
        <authorList>
            <person name="Li T."/>
            <person name="Hu X."/>
            <person name="Zhang T."/>
            <person name="Song X."/>
            <person name="Zhang H."/>
            <person name="Dai N."/>
            <person name="Sheng W."/>
            <person name="Hou X."/>
            <person name="Wei L."/>
        </authorList>
    </citation>
    <scope>NUCLEOTIDE SEQUENCE</scope>
    <source>
        <strain evidence="2">K16</strain>
        <tissue evidence="2">Leaf</tissue>
    </source>
</reference>
<feature type="domain" description="Helitron helicase-like" evidence="1">
    <location>
        <begin position="229"/>
        <end position="387"/>
    </location>
</feature>
<dbReference type="PANTHER" id="PTHR45786">
    <property type="entry name" value="DNA BINDING PROTEIN-LIKE"/>
    <property type="match status" value="1"/>
</dbReference>
<evidence type="ECO:0000313" key="2">
    <source>
        <dbReference type="EMBL" id="KAK4381611.1"/>
    </source>
</evidence>
<comment type="caution">
    <text evidence="2">The sequence shown here is derived from an EMBL/GenBank/DDBJ whole genome shotgun (WGS) entry which is preliminary data.</text>
</comment>
<dbReference type="Proteomes" id="UP001289374">
    <property type="component" value="Unassembled WGS sequence"/>
</dbReference>
<reference evidence="2" key="2">
    <citation type="journal article" date="2024" name="Plant">
        <title>Genomic evolution and insights into agronomic trait innovations of Sesamum species.</title>
        <authorList>
            <person name="Miao H."/>
            <person name="Wang L."/>
            <person name="Qu L."/>
            <person name="Liu H."/>
            <person name="Sun Y."/>
            <person name="Le M."/>
            <person name="Wang Q."/>
            <person name="Wei S."/>
            <person name="Zheng Y."/>
            <person name="Lin W."/>
            <person name="Duan Y."/>
            <person name="Cao H."/>
            <person name="Xiong S."/>
            <person name="Wang X."/>
            <person name="Wei L."/>
            <person name="Li C."/>
            <person name="Ma Q."/>
            <person name="Ju M."/>
            <person name="Zhao R."/>
            <person name="Li G."/>
            <person name="Mu C."/>
            <person name="Tian Q."/>
            <person name="Mei H."/>
            <person name="Zhang T."/>
            <person name="Gao T."/>
            <person name="Zhang H."/>
        </authorList>
    </citation>
    <scope>NUCLEOTIDE SEQUENCE</scope>
    <source>
        <strain evidence="2">K16</strain>
    </source>
</reference>
<dbReference type="EMBL" id="JACGWL010000847">
    <property type="protein sequence ID" value="KAK4381611.1"/>
    <property type="molecule type" value="Genomic_DNA"/>
</dbReference>
<keyword evidence="3" id="KW-1185">Reference proteome</keyword>
<dbReference type="InterPro" id="IPR025476">
    <property type="entry name" value="Helitron_helicase-like"/>
</dbReference>
<dbReference type="AlphaFoldDB" id="A0AAE1VY50"/>
<dbReference type="Pfam" id="PF14214">
    <property type="entry name" value="Helitron_like_N"/>
    <property type="match status" value="1"/>
</dbReference>
<sequence>MHQYRVPVEDLHQGHELTITEALPDALITFGSELDTDNGYNQSTAAALIVQGPQLAPNSGSNYSTEAFPNDPVTIVQGPQLAPDSGSNYSTHALPNAPVTFGQEFPTDNGFNQYTQSVTAAPVVHVEGLKTMLDNLNPYVQVFRRARDALHHDGGANLHIRILHSRENRQHIRPTANEIAALIVGNDTNAVGCRDIIVYKNDGYLKLINENTSIIYAVAVSITFSIWFQHRESEGTTLLQGGRLFNQLAVDCYAAIEQQHLNYIKTHQPEMRADLYQGLEDAVVAGDTDASAVGRRIVLPSSFTGGPRNMMQHYQDAMAICRTIGTPDFFITFTCNPNWPKISQVLQRLPGQRTEDRPYIIARIFRMKHKQLMKLLREKKFFGDVLAADQDKPVTPEDIDEFICAEIPNKNVDPLAYETVERHWRAMTDDLQYRVRRELRDNSVHISDENLKEWGLHEIECILNRNGKTLGDFSPIPLPSSRSFGIISNRLIRLRSFAEWIDMIGEGNIRSLSFPNSRGSDWIEVPEEFLIEHGDNSLLQIIDSTYPNWAIFLLVICFTECRLSPIGLLAREIVLLDTTMTAVRLVLCGRFGMDEGETLLRTINQNNIVLACGVVVRDLEGQLVCESCNDAVNATIRFRVQLRVKDSSGVLT</sequence>
<proteinExistence type="predicted"/>
<accession>A0AAE1VY50</accession>
<dbReference type="PANTHER" id="PTHR45786:SF74">
    <property type="entry name" value="ATP-DEPENDENT DNA HELICASE"/>
    <property type="match status" value="1"/>
</dbReference>
<evidence type="ECO:0000259" key="1">
    <source>
        <dbReference type="Pfam" id="PF14214"/>
    </source>
</evidence>
<organism evidence="2 3">
    <name type="scientific">Sesamum angolense</name>
    <dbReference type="NCBI Taxonomy" id="2727404"/>
    <lineage>
        <taxon>Eukaryota</taxon>
        <taxon>Viridiplantae</taxon>
        <taxon>Streptophyta</taxon>
        <taxon>Embryophyta</taxon>
        <taxon>Tracheophyta</taxon>
        <taxon>Spermatophyta</taxon>
        <taxon>Magnoliopsida</taxon>
        <taxon>eudicotyledons</taxon>
        <taxon>Gunneridae</taxon>
        <taxon>Pentapetalae</taxon>
        <taxon>asterids</taxon>
        <taxon>lamiids</taxon>
        <taxon>Lamiales</taxon>
        <taxon>Pedaliaceae</taxon>
        <taxon>Sesamum</taxon>
    </lineage>
</organism>
<name>A0AAE1VY50_9LAMI</name>
<protein>
    <recommendedName>
        <fullName evidence="1">Helitron helicase-like domain-containing protein</fullName>
    </recommendedName>
</protein>
<gene>
    <name evidence="2" type="ORF">Sango_2950800</name>
</gene>